<dbReference type="AlphaFoldDB" id="A0A9N8DZS2"/>
<organism evidence="2 3">
    <name type="scientific">Seminavis robusta</name>
    <dbReference type="NCBI Taxonomy" id="568900"/>
    <lineage>
        <taxon>Eukaryota</taxon>
        <taxon>Sar</taxon>
        <taxon>Stramenopiles</taxon>
        <taxon>Ochrophyta</taxon>
        <taxon>Bacillariophyta</taxon>
        <taxon>Bacillariophyceae</taxon>
        <taxon>Bacillariophycidae</taxon>
        <taxon>Naviculales</taxon>
        <taxon>Naviculaceae</taxon>
        <taxon>Seminavis</taxon>
    </lineage>
</organism>
<accession>A0A9N8DZS2</accession>
<sequence>MPKRTANSLGAILCSILFLTWMVPSMAFSDELYRRTSTRQDITETTTSDTSTTSEFSYAADVESAPLPSNNSWLFSQNTEEIVYFVYASNPSNNNSSIDNDDTIERFNVTSMEFLPTIVLPETPTAFKADDEHLLVGFGSLAYEYNLDGDDAVLLFVVEELSEDGQELQISGFETHDDLIFINYSGGSVGYFACVDRVTLEVVDKFDGTGSWGRTAFRPHTAIDRVNRRIIGWDQGYSPQDMISLSYSAAGSLLETDDGPYHGNLDGVEDANALWLFRFRTLERAPRGSVSLMTPETAF</sequence>
<evidence type="ECO:0000256" key="1">
    <source>
        <dbReference type="SAM" id="SignalP"/>
    </source>
</evidence>
<feature type="signal peptide" evidence="1">
    <location>
        <begin position="1"/>
        <end position="27"/>
    </location>
</feature>
<reference evidence="2" key="1">
    <citation type="submission" date="2020-06" db="EMBL/GenBank/DDBJ databases">
        <authorList>
            <consortium name="Plant Systems Biology data submission"/>
        </authorList>
    </citation>
    <scope>NUCLEOTIDE SEQUENCE</scope>
    <source>
        <strain evidence="2">D6</strain>
    </source>
</reference>
<evidence type="ECO:0000313" key="2">
    <source>
        <dbReference type="EMBL" id="CAB9511892.1"/>
    </source>
</evidence>
<feature type="chain" id="PRO_5040494066" evidence="1">
    <location>
        <begin position="28"/>
        <end position="299"/>
    </location>
</feature>
<gene>
    <name evidence="2" type="ORF">SEMRO_508_G156800.1</name>
</gene>
<dbReference type="EMBL" id="CAICTM010000507">
    <property type="protein sequence ID" value="CAB9511892.1"/>
    <property type="molecule type" value="Genomic_DNA"/>
</dbReference>
<keyword evidence="3" id="KW-1185">Reference proteome</keyword>
<proteinExistence type="predicted"/>
<keyword evidence="1" id="KW-0732">Signal</keyword>
<protein>
    <submittedName>
        <fullName evidence="2">Uncharacterized protein</fullName>
    </submittedName>
</protein>
<dbReference type="Proteomes" id="UP001153069">
    <property type="component" value="Unassembled WGS sequence"/>
</dbReference>
<evidence type="ECO:0000313" key="3">
    <source>
        <dbReference type="Proteomes" id="UP001153069"/>
    </source>
</evidence>
<name>A0A9N8DZS2_9STRA</name>
<comment type="caution">
    <text evidence="2">The sequence shown here is derived from an EMBL/GenBank/DDBJ whole genome shotgun (WGS) entry which is preliminary data.</text>
</comment>